<dbReference type="Gene3D" id="3.40.50.720">
    <property type="entry name" value="NAD(P)-binding Rossmann-like Domain"/>
    <property type="match status" value="1"/>
</dbReference>
<reference evidence="4" key="1">
    <citation type="submission" date="2023-10" db="EMBL/GenBank/DDBJ databases">
        <authorList>
            <person name="Hackl T."/>
        </authorList>
    </citation>
    <scope>NUCLEOTIDE SEQUENCE</scope>
</reference>
<accession>A0AAI8VM94</accession>
<dbReference type="Pfam" id="PF23562">
    <property type="entry name" value="AMP-binding_C_3"/>
    <property type="match status" value="1"/>
</dbReference>
<evidence type="ECO:0000256" key="1">
    <source>
        <dbReference type="ARBA" id="ARBA00022450"/>
    </source>
</evidence>
<dbReference type="InterPro" id="IPR006162">
    <property type="entry name" value="Ppantetheine_attach_site"/>
</dbReference>
<dbReference type="InterPro" id="IPR013120">
    <property type="entry name" value="FAR_NAD-bd"/>
</dbReference>
<dbReference type="SUPFAM" id="SSF56801">
    <property type="entry name" value="Acetyl-CoA synthetase-like"/>
    <property type="match status" value="1"/>
</dbReference>
<dbReference type="Pfam" id="PF00550">
    <property type="entry name" value="PP-binding"/>
    <property type="match status" value="1"/>
</dbReference>
<gene>
    <name evidence="4" type="ORF">KHLLAP_LOCUS7393</name>
</gene>
<dbReference type="PANTHER" id="PTHR43439">
    <property type="entry name" value="PHENYLACETATE-COENZYME A LIGASE"/>
    <property type="match status" value="1"/>
</dbReference>
<dbReference type="SMART" id="SM00823">
    <property type="entry name" value="PKS_PP"/>
    <property type="match status" value="1"/>
</dbReference>
<evidence type="ECO:0000256" key="2">
    <source>
        <dbReference type="ARBA" id="ARBA00022553"/>
    </source>
</evidence>
<dbReference type="InterPro" id="IPR020845">
    <property type="entry name" value="AMP-binding_CS"/>
</dbReference>
<protein>
    <submittedName>
        <fullName evidence="4">Uu.00g081110.m01.CDS01</fullName>
    </submittedName>
</protein>
<keyword evidence="5" id="KW-1185">Reference proteome</keyword>
<dbReference type="Gene3D" id="1.10.1200.10">
    <property type="entry name" value="ACP-like"/>
    <property type="match status" value="1"/>
</dbReference>
<keyword evidence="2" id="KW-0597">Phosphoprotein</keyword>
<dbReference type="InterPro" id="IPR009081">
    <property type="entry name" value="PP-bd_ACP"/>
</dbReference>
<dbReference type="EMBL" id="CAUWAG010000010">
    <property type="protein sequence ID" value="CAJ2506925.1"/>
    <property type="molecule type" value="Genomic_DNA"/>
</dbReference>
<proteinExistence type="predicted"/>
<dbReference type="InterPro" id="IPR042099">
    <property type="entry name" value="ANL_N_sf"/>
</dbReference>
<dbReference type="InterPro" id="IPR051414">
    <property type="entry name" value="Adenylate-forming_Reductase"/>
</dbReference>
<dbReference type="InterPro" id="IPR020806">
    <property type="entry name" value="PKS_PP-bd"/>
</dbReference>
<name>A0AAI8VM94_9PEZI</name>
<evidence type="ECO:0000259" key="3">
    <source>
        <dbReference type="PROSITE" id="PS50075"/>
    </source>
</evidence>
<dbReference type="PROSITE" id="PS00455">
    <property type="entry name" value="AMP_BINDING"/>
    <property type="match status" value="1"/>
</dbReference>
<dbReference type="PROSITE" id="PS00012">
    <property type="entry name" value="PHOSPHOPANTETHEINE"/>
    <property type="match status" value="1"/>
</dbReference>
<comment type="caution">
    <text evidence="4">The sequence shown here is derived from an EMBL/GenBank/DDBJ whole genome shotgun (WGS) entry which is preliminary data.</text>
</comment>
<dbReference type="SUPFAM" id="SSF47336">
    <property type="entry name" value="ACP-like"/>
    <property type="match status" value="1"/>
</dbReference>
<dbReference type="GO" id="GO:0031177">
    <property type="term" value="F:phosphopantetheine binding"/>
    <property type="evidence" value="ECO:0007669"/>
    <property type="project" value="InterPro"/>
</dbReference>
<dbReference type="InterPro" id="IPR036291">
    <property type="entry name" value="NAD(P)-bd_dom_sf"/>
</dbReference>
<dbReference type="PANTHER" id="PTHR43439:SF2">
    <property type="entry name" value="ENZYME, PUTATIVE (JCVI)-RELATED"/>
    <property type="match status" value="1"/>
</dbReference>
<dbReference type="PROSITE" id="PS50075">
    <property type="entry name" value="CARRIER"/>
    <property type="match status" value="1"/>
</dbReference>
<dbReference type="Proteomes" id="UP001295740">
    <property type="component" value="Unassembled WGS sequence"/>
</dbReference>
<evidence type="ECO:0000313" key="4">
    <source>
        <dbReference type="EMBL" id="CAJ2506925.1"/>
    </source>
</evidence>
<keyword evidence="1" id="KW-0596">Phosphopantetheine</keyword>
<evidence type="ECO:0000313" key="5">
    <source>
        <dbReference type="Proteomes" id="UP001295740"/>
    </source>
</evidence>
<dbReference type="Gene3D" id="3.40.50.12780">
    <property type="entry name" value="N-terminal domain of ligase-like"/>
    <property type="match status" value="1"/>
</dbReference>
<dbReference type="SUPFAM" id="SSF51735">
    <property type="entry name" value="NAD(P)-binding Rossmann-fold domains"/>
    <property type="match status" value="1"/>
</dbReference>
<dbReference type="AlphaFoldDB" id="A0AAI8VM94"/>
<dbReference type="InterPro" id="IPR000873">
    <property type="entry name" value="AMP-dep_synth/lig_dom"/>
</dbReference>
<dbReference type="Pfam" id="PF00501">
    <property type="entry name" value="AMP-binding"/>
    <property type="match status" value="1"/>
</dbReference>
<dbReference type="InterPro" id="IPR036736">
    <property type="entry name" value="ACP-like_sf"/>
</dbReference>
<sequence>MANISTAVVEDRIREYGKMWMIDDLIRLRGQDEVQAPILGYPRYEDDAAEYELFTGKDLDRMVDETCRLLVAAGFEVNSNKTLALFAHSDLSFVVTLFAIFRLGCKALMMSIRLSKPACLFLLERTGCDAMLHGSTVNINSTVADLKEARQNLQFLPMPARKDFDKPGVPTEPFVRPIPDKEAEHVQPVLMGHSSGSTGLPKPLALSHRSLLNNVFSGTGCKAFNALPWYHAHGLFTSMAAMYMRKTAYLFNAHLPLTAGHLVSALKVAQPEICHTVPYALKLMAESPEGVEVLKGCKFVTAAGARTPDELGDSLVQQGIKFGVIFGSTEVGHMGDSIYREPGDDSWVYIRPYGSLLKHVVFKKLNEGVYECVYLKSHPALLPVTSNSDDPPGSYHSRDLFTPHPTIENAWKYIARDDDRITLLNGEKILPNSMEGTVRQSPLVRDALMVGNDRLMPGLLVFRSPAAAGLSEDEFISAISPEVKAANEIMDEFARITPDMIASIPADTEYPVTDKNNIIRAAATAKFADIITSLYDKDGKSGKNLQLDIEQLEQFIVKVFRELAGVELPDLESDFFAAGIDSLRAAQVRRLLQLDLDLGGQSLPTNAVYDAGTAAKLAGVLYSMRTGQKLENGHSNDESEISKMEKLIAEYGQFDMRKPGEQPTPEKDVVILTGATGALGAHLLNQLLDDPKVDKVYCLVRGADALGRVSESMKARGLSLDGENGSRVNKLTALTTDNFGAPNLGLSSDVYATLQNSTTLIIHAAWPVNFNISLASFTPQIAGLRNLLDLARNVPFRDPARLLFASSISTAFRTPMPGSVPEAPLASLEHAAATGYGRSKLVSERICDAAGRSGEGGSLVGLLRVGQISADSVHGIWNDKEHIPLLVRSATELGALPRLHGYEGRCEWMPVNTVARTFLQLADTLLRTAVETGGDNNKKAAFYNVVPPHAFSWNDEFLPALREVGLQFEEVDVAVWLAKLRKRAAELGAEAEERLPAFKLADYYEETYGDTGEKEKGGSELRYENGRACAESEALSACPLLSEVGIVRKMVGHWLRDEEGFAGK</sequence>
<feature type="domain" description="Carrier" evidence="3">
    <location>
        <begin position="547"/>
        <end position="625"/>
    </location>
</feature>
<dbReference type="Pfam" id="PF07993">
    <property type="entry name" value="NAD_binding_4"/>
    <property type="match status" value="1"/>
</dbReference>
<organism evidence="4 5">
    <name type="scientific">Anthostomella pinea</name>
    <dbReference type="NCBI Taxonomy" id="933095"/>
    <lineage>
        <taxon>Eukaryota</taxon>
        <taxon>Fungi</taxon>
        <taxon>Dikarya</taxon>
        <taxon>Ascomycota</taxon>
        <taxon>Pezizomycotina</taxon>
        <taxon>Sordariomycetes</taxon>
        <taxon>Xylariomycetidae</taxon>
        <taxon>Xylariales</taxon>
        <taxon>Xylariaceae</taxon>
        <taxon>Anthostomella</taxon>
    </lineage>
</organism>